<reference evidence="2" key="2">
    <citation type="submission" date="2020-09" db="EMBL/GenBank/DDBJ databases">
        <authorList>
            <person name="Sun Q."/>
            <person name="Zhou Y."/>
        </authorList>
    </citation>
    <scope>NUCLEOTIDE SEQUENCE</scope>
    <source>
        <strain evidence="2">CGMCC 1.6293</strain>
    </source>
</reference>
<feature type="chain" id="PRO_5038101477" description="YMGG-like Gly-zipper domain-containing protein" evidence="1">
    <location>
        <begin position="21"/>
        <end position="67"/>
    </location>
</feature>
<organism evidence="2 3">
    <name type="scientific">Pseudooceanicola nanhaiensis</name>
    <dbReference type="NCBI Taxonomy" id="375761"/>
    <lineage>
        <taxon>Bacteria</taxon>
        <taxon>Pseudomonadati</taxon>
        <taxon>Pseudomonadota</taxon>
        <taxon>Alphaproteobacteria</taxon>
        <taxon>Rhodobacterales</taxon>
        <taxon>Paracoccaceae</taxon>
        <taxon>Pseudooceanicola</taxon>
    </lineage>
</organism>
<keyword evidence="1" id="KW-0732">Signal</keyword>
<evidence type="ECO:0008006" key="4">
    <source>
        <dbReference type="Google" id="ProtNLM"/>
    </source>
</evidence>
<sequence length="67" mass="6378">MLFRKILVAAALMGSLAACGQSFGEQAVIGAGGGAATSAVLGGSVGTGALVGAAANVAYCQNYPSRC</sequence>
<dbReference type="AlphaFoldDB" id="A0A917SLQ6"/>
<gene>
    <name evidence="2" type="ORF">GCM10011534_04750</name>
</gene>
<evidence type="ECO:0000313" key="3">
    <source>
        <dbReference type="Proteomes" id="UP000649829"/>
    </source>
</evidence>
<evidence type="ECO:0000313" key="2">
    <source>
        <dbReference type="EMBL" id="GGL85919.1"/>
    </source>
</evidence>
<reference evidence="2" key="1">
    <citation type="journal article" date="2014" name="Int. J. Syst. Evol. Microbiol.">
        <title>Complete genome sequence of Corynebacterium casei LMG S-19264T (=DSM 44701T), isolated from a smear-ripened cheese.</title>
        <authorList>
            <consortium name="US DOE Joint Genome Institute (JGI-PGF)"/>
            <person name="Walter F."/>
            <person name="Albersmeier A."/>
            <person name="Kalinowski J."/>
            <person name="Ruckert C."/>
        </authorList>
    </citation>
    <scope>NUCLEOTIDE SEQUENCE</scope>
    <source>
        <strain evidence="2">CGMCC 1.6293</strain>
    </source>
</reference>
<dbReference type="EMBL" id="BMLF01000001">
    <property type="protein sequence ID" value="GGL85919.1"/>
    <property type="molecule type" value="Genomic_DNA"/>
</dbReference>
<proteinExistence type="predicted"/>
<protein>
    <recommendedName>
        <fullName evidence="4">YMGG-like Gly-zipper domain-containing protein</fullName>
    </recommendedName>
</protein>
<comment type="caution">
    <text evidence="2">The sequence shown here is derived from an EMBL/GenBank/DDBJ whole genome shotgun (WGS) entry which is preliminary data.</text>
</comment>
<name>A0A917SLQ6_9RHOB</name>
<evidence type="ECO:0000256" key="1">
    <source>
        <dbReference type="SAM" id="SignalP"/>
    </source>
</evidence>
<dbReference type="RefSeq" id="WP_028285423.1">
    <property type="nucleotide sequence ID" value="NZ_BMLF01000001.1"/>
</dbReference>
<feature type="signal peptide" evidence="1">
    <location>
        <begin position="1"/>
        <end position="20"/>
    </location>
</feature>
<dbReference type="Proteomes" id="UP000649829">
    <property type="component" value="Unassembled WGS sequence"/>
</dbReference>
<dbReference type="PROSITE" id="PS51257">
    <property type="entry name" value="PROKAR_LIPOPROTEIN"/>
    <property type="match status" value="1"/>
</dbReference>
<accession>A0A917SLQ6</accession>
<keyword evidence="3" id="KW-1185">Reference proteome</keyword>